<dbReference type="InterPro" id="IPR010982">
    <property type="entry name" value="Lambda_DNA-bd_dom_sf"/>
</dbReference>
<organism evidence="2 3">
    <name type="scientific">Thiosulfatimonas sediminis</name>
    <dbReference type="NCBI Taxonomy" id="2675054"/>
    <lineage>
        <taxon>Bacteria</taxon>
        <taxon>Pseudomonadati</taxon>
        <taxon>Pseudomonadota</taxon>
        <taxon>Gammaproteobacteria</taxon>
        <taxon>Thiotrichales</taxon>
        <taxon>Piscirickettsiaceae</taxon>
        <taxon>Thiosulfatimonas</taxon>
    </lineage>
</organism>
<dbReference type="RefSeq" id="WP_173270857.1">
    <property type="nucleotide sequence ID" value="NZ_AP021889.1"/>
</dbReference>
<dbReference type="KEGG" id="tse:THMIRHAS_06510"/>
<feature type="domain" description="HTH cro/C1-type" evidence="1">
    <location>
        <begin position="10"/>
        <end position="65"/>
    </location>
</feature>
<dbReference type="EMBL" id="AP021889">
    <property type="protein sequence ID" value="BBP45278.1"/>
    <property type="molecule type" value="Genomic_DNA"/>
</dbReference>
<dbReference type="SMART" id="SM00530">
    <property type="entry name" value="HTH_XRE"/>
    <property type="match status" value="1"/>
</dbReference>
<dbReference type="SUPFAM" id="SSF47413">
    <property type="entry name" value="lambda repressor-like DNA-binding domains"/>
    <property type="match status" value="1"/>
</dbReference>
<dbReference type="Pfam" id="PF01381">
    <property type="entry name" value="HTH_3"/>
    <property type="match status" value="1"/>
</dbReference>
<evidence type="ECO:0000259" key="1">
    <source>
        <dbReference type="PROSITE" id="PS50943"/>
    </source>
</evidence>
<evidence type="ECO:0000313" key="3">
    <source>
        <dbReference type="Proteomes" id="UP000501726"/>
    </source>
</evidence>
<dbReference type="PROSITE" id="PS50943">
    <property type="entry name" value="HTH_CROC1"/>
    <property type="match status" value="1"/>
</dbReference>
<dbReference type="Gene3D" id="1.10.260.40">
    <property type="entry name" value="lambda repressor-like DNA-binding domains"/>
    <property type="match status" value="1"/>
</dbReference>
<evidence type="ECO:0000313" key="2">
    <source>
        <dbReference type="EMBL" id="BBP45278.1"/>
    </source>
</evidence>
<dbReference type="GO" id="GO:0003677">
    <property type="term" value="F:DNA binding"/>
    <property type="evidence" value="ECO:0007669"/>
    <property type="project" value="InterPro"/>
</dbReference>
<proteinExistence type="predicted"/>
<dbReference type="CDD" id="cd00093">
    <property type="entry name" value="HTH_XRE"/>
    <property type="match status" value="1"/>
</dbReference>
<dbReference type="InterPro" id="IPR001387">
    <property type="entry name" value="Cro/C1-type_HTH"/>
</dbReference>
<name>A0A6F8PTE2_9GAMM</name>
<protein>
    <recommendedName>
        <fullName evidence="1">HTH cro/C1-type domain-containing protein</fullName>
    </recommendedName>
</protein>
<reference evidence="3" key="1">
    <citation type="submission" date="2019-11" db="EMBL/GenBank/DDBJ databases">
        <title>Isolation and characterization of two novel species in the genus Thiomicrorhabdus.</title>
        <authorList>
            <person name="Mochizuki J."/>
            <person name="Kojima H."/>
            <person name="Fukui M."/>
        </authorList>
    </citation>
    <scope>NUCLEOTIDE SEQUENCE [LARGE SCALE GENOMIC DNA]</scope>
    <source>
        <strain evidence="3">aks77</strain>
    </source>
</reference>
<keyword evidence="3" id="KW-1185">Reference proteome</keyword>
<sequence length="83" mass="9548">MMFQELGVFIQQARKEQGIRQQQMADDLGIARATLSGFETGRVADIGLRKVMLMLAYLNYELEPKRQSDLPTFESLRSEQSHE</sequence>
<gene>
    <name evidence="2" type="ORF">THMIRHAS_06510</name>
</gene>
<accession>A0A6F8PTE2</accession>
<dbReference type="Proteomes" id="UP000501726">
    <property type="component" value="Chromosome"/>
</dbReference>
<dbReference type="AlphaFoldDB" id="A0A6F8PTE2"/>